<proteinExistence type="predicted"/>
<dbReference type="EMBL" id="OM869608">
    <property type="protein sequence ID" value="UPW41478.1"/>
    <property type="molecule type" value="Genomic_DNA"/>
</dbReference>
<sequence length="110" mass="12334">MNNDVKALDPQENSDRTVLSVALLLNTKFALDALADMVDAFLIDSPSEGPDGETSTNLVSRATLSYFEKKSLPGLKNRRDDLAPLVLDLQYFLDTYTHVLETFIRRKLSE</sequence>
<accession>A0A976N2U9</accession>
<evidence type="ECO:0000313" key="1">
    <source>
        <dbReference type="EMBL" id="UPW41478.1"/>
    </source>
</evidence>
<reference evidence="1" key="1">
    <citation type="submission" date="2022-02" db="EMBL/GenBank/DDBJ databases">
        <title>Towards deciphering the DNA virus diversity associated with rodent species in the families Cricetidae and Heteromyidae.</title>
        <authorList>
            <person name="Lund M."/>
            <person name="Larsen B.B."/>
            <person name="Gryseels S."/>
            <person name="Kraberger S."/>
            <person name="Rowsey D.M."/>
            <person name="Steger L."/>
            <person name="Yule K.M."/>
            <person name="Upham N.S."/>
            <person name="Worobey M."/>
            <person name="Van Doorslaer K."/>
            <person name="Varsani A."/>
        </authorList>
    </citation>
    <scope>NUCLEOTIDE SEQUENCE</scope>
    <source>
        <strain evidence="1">UA23Rod_1114</strain>
    </source>
</reference>
<organism evidence="1">
    <name type="scientific">Dipodfec virus UA23Rod_1114</name>
    <dbReference type="NCBI Taxonomy" id="2936533"/>
    <lineage>
        <taxon>Viruses</taxon>
        <taxon>Monodnaviria</taxon>
        <taxon>Sangervirae</taxon>
        <taxon>Phixviricota</taxon>
        <taxon>Malgrandaviricetes</taxon>
        <taxon>Petitvirales</taxon>
        <taxon>Microviridae</taxon>
    </lineage>
</organism>
<protein>
    <submittedName>
        <fullName evidence="1">Uncharacterized protein</fullName>
    </submittedName>
</protein>
<name>A0A976N2U9_9VIRU</name>